<dbReference type="InterPro" id="IPR002656">
    <property type="entry name" value="Acyl_transf_3_dom"/>
</dbReference>
<dbReference type="InterPro" id="IPR050879">
    <property type="entry name" value="Acyltransferase_3"/>
</dbReference>
<feature type="compositionally biased region" description="Low complexity" evidence="1">
    <location>
        <begin position="16"/>
        <end position="51"/>
    </location>
</feature>
<feature type="transmembrane region" description="Helical" evidence="2">
    <location>
        <begin position="327"/>
        <end position="350"/>
    </location>
</feature>
<keyword evidence="2" id="KW-0472">Membrane</keyword>
<proteinExistence type="predicted"/>
<feature type="transmembrane region" description="Helical" evidence="2">
    <location>
        <begin position="362"/>
        <end position="383"/>
    </location>
</feature>
<sequence length="406" mass="43887">MSASSPALTPAPQAPDPGNASASAPASTPASASASGDASAPTPRTGRQGRQGRLSALDGLRLLAALMVCLYHYTGRGGPVSASWHQNPAQVFPTLSHIAVYGCLGVQFFFVISGFVICMSSWGRSLGDFFRSRVARLYPAYWVALVLVTAAAVVLPAVVHPVRPDEFLVNLTMLQQPMGADRVLGVCWTLWVEVRFYVLFALLVVVRGVTYRRVVLFCSVWTLAAVLCRTSGSALVDQIVMPEYAPFFIGGLALYLIHRFGGDLLLWGIVAMSVVLGQSNATRGLWHAAAPGVPHRDPWVVLAIVALAFGAVAVVALGWTRRADWRWLVTAGALTYPFYLVHEHLGWFVIRVLHRGLGLPAYPTLAVTVLGMLLLAWLIHRLVEKPLGPRLKRALKTAPARLAERG</sequence>
<feature type="transmembrane region" description="Helical" evidence="2">
    <location>
        <begin position="264"/>
        <end position="286"/>
    </location>
</feature>
<feature type="transmembrane region" description="Helical" evidence="2">
    <location>
        <begin position="183"/>
        <end position="206"/>
    </location>
</feature>
<dbReference type="RefSeq" id="WP_258781481.1">
    <property type="nucleotide sequence ID" value="NZ_JANUGP010000024.1"/>
</dbReference>
<keyword evidence="2" id="KW-1133">Transmembrane helix</keyword>
<keyword evidence="4" id="KW-0012">Acyltransferase</keyword>
<keyword evidence="2" id="KW-0812">Transmembrane</keyword>
<keyword evidence="4" id="KW-0808">Transferase</keyword>
<evidence type="ECO:0000313" key="4">
    <source>
        <dbReference type="EMBL" id="MCS0604710.1"/>
    </source>
</evidence>
<accession>A0ABT2B9F7</accession>
<feature type="transmembrane region" description="Helical" evidence="2">
    <location>
        <begin position="94"/>
        <end position="119"/>
    </location>
</feature>
<evidence type="ECO:0000256" key="1">
    <source>
        <dbReference type="SAM" id="MobiDB-lite"/>
    </source>
</evidence>
<protein>
    <submittedName>
        <fullName evidence="4">Acyltransferase</fullName>
    </submittedName>
</protein>
<name>A0ABT2B9F7_9ACTN</name>
<reference evidence="4 5" key="1">
    <citation type="submission" date="2022-08" db="EMBL/GenBank/DDBJ databases">
        <authorList>
            <person name="Somphong A."/>
            <person name="Phongsopitanun W."/>
        </authorList>
    </citation>
    <scope>NUCLEOTIDE SEQUENCE [LARGE SCALE GENOMIC DNA]</scope>
    <source>
        <strain evidence="4 5">LP11</strain>
    </source>
</reference>
<feature type="region of interest" description="Disordered" evidence="1">
    <location>
        <begin position="1"/>
        <end position="51"/>
    </location>
</feature>
<comment type="caution">
    <text evidence="4">The sequence shown here is derived from an EMBL/GenBank/DDBJ whole genome shotgun (WGS) entry which is preliminary data.</text>
</comment>
<gene>
    <name evidence="4" type="ORF">NX794_26345</name>
</gene>
<feature type="transmembrane region" description="Helical" evidence="2">
    <location>
        <begin position="298"/>
        <end position="320"/>
    </location>
</feature>
<feature type="domain" description="Acyltransferase 3" evidence="3">
    <location>
        <begin position="56"/>
        <end position="380"/>
    </location>
</feature>
<evidence type="ECO:0000259" key="3">
    <source>
        <dbReference type="Pfam" id="PF01757"/>
    </source>
</evidence>
<feature type="transmembrane region" description="Helical" evidence="2">
    <location>
        <begin position="238"/>
        <end position="257"/>
    </location>
</feature>
<keyword evidence="5" id="KW-1185">Reference proteome</keyword>
<dbReference type="Pfam" id="PF01757">
    <property type="entry name" value="Acyl_transf_3"/>
    <property type="match status" value="1"/>
</dbReference>
<dbReference type="EMBL" id="JANUGP010000024">
    <property type="protein sequence ID" value="MCS0604710.1"/>
    <property type="molecule type" value="Genomic_DNA"/>
</dbReference>
<feature type="transmembrane region" description="Helical" evidence="2">
    <location>
        <begin position="213"/>
        <end position="232"/>
    </location>
</feature>
<evidence type="ECO:0000256" key="2">
    <source>
        <dbReference type="SAM" id="Phobius"/>
    </source>
</evidence>
<evidence type="ECO:0000313" key="5">
    <source>
        <dbReference type="Proteomes" id="UP001205612"/>
    </source>
</evidence>
<organism evidence="4 5">
    <name type="scientific">Streptomyces pyxinicus</name>
    <dbReference type="NCBI Taxonomy" id="2970331"/>
    <lineage>
        <taxon>Bacteria</taxon>
        <taxon>Bacillati</taxon>
        <taxon>Actinomycetota</taxon>
        <taxon>Actinomycetes</taxon>
        <taxon>Kitasatosporales</taxon>
        <taxon>Streptomycetaceae</taxon>
        <taxon>Streptomyces</taxon>
    </lineage>
</organism>
<dbReference type="Proteomes" id="UP001205612">
    <property type="component" value="Unassembled WGS sequence"/>
</dbReference>
<dbReference type="PANTHER" id="PTHR23028:SF53">
    <property type="entry name" value="ACYL_TRANSF_3 DOMAIN-CONTAINING PROTEIN"/>
    <property type="match status" value="1"/>
</dbReference>
<feature type="transmembrane region" description="Helical" evidence="2">
    <location>
        <begin position="140"/>
        <end position="163"/>
    </location>
</feature>
<dbReference type="PANTHER" id="PTHR23028">
    <property type="entry name" value="ACETYLTRANSFERASE"/>
    <property type="match status" value="1"/>
</dbReference>
<dbReference type="GO" id="GO:0016746">
    <property type="term" value="F:acyltransferase activity"/>
    <property type="evidence" value="ECO:0007669"/>
    <property type="project" value="UniProtKB-KW"/>
</dbReference>